<comment type="caution">
    <text evidence="1">The sequence shown here is derived from an EMBL/GenBank/DDBJ whole genome shotgun (WGS) entry which is preliminary data.</text>
</comment>
<proteinExistence type="predicted"/>
<accession>A0AAP0WYS1</accession>
<organism evidence="1 2">
    <name type="scientific">Liquidambar formosana</name>
    <name type="common">Formosan gum</name>
    <dbReference type="NCBI Taxonomy" id="63359"/>
    <lineage>
        <taxon>Eukaryota</taxon>
        <taxon>Viridiplantae</taxon>
        <taxon>Streptophyta</taxon>
        <taxon>Embryophyta</taxon>
        <taxon>Tracheophyta</taxon>
        <taxon>Spermatophyta</taxon>
        <taxon>Magnoliopsida</taxon>
        <taxon>eudicotyledons</taxon>
        <taxon>Gunneridae</taxon>
        <taxon>Pentapetalae</taxon>
        <taxon>Saxifragales</taxon>
        <taxon>Altingiaceae</taxon>
        <taxon>Liquidambar</taxon>
    </lineage>
</organism>
<reference evidence="1 2" key="1">
    <citation type="journal article" date="2024" name="Plant J.">
        <title>Genome sequences and population genomics reveal climatic adaptation and genomic divergence between two closely related sweetgum species.</title>
        <authorList>
            <person name="Xu W.Q."/>
            <person name="Ren C.Q."/>
            <person name="Zhang X.Y."/>
            <person name="Comes H.P."/>
            <person name="Liu X.H."/>
            <person name="Li Y.G."/>
            <person name="Kettle C.J."/>
            <person name="Jalonen R."/>
            <person name="Gaisberger H."/>
            <person name="Ma Y.Z."/>
            <person name="Qiu Y.X."/>
        </authorList>
    </citation>
    <scope>NUCLEOTIDE SEQUENCE [LARGE SCALE GENOMIC DNA]</scope>
    <source>
        <strain evidence="1">Hangzhou</strain>
    </source>
</reference>
<keyword evidence="2" id="KW-1185">Reference proteome</keyword>
<dbReference type="EMBL" id="JBBPBK010000005">
    <property type="protein sequence ID" value="KAK9284167.1"/>
    <property type="molecule type" value="Genomic_DNA"/>
</dbReference>
<sequence length="65" mass="7632">MFNGWVTVVPPFISGFASDWCLSYFHQSGHYDCVQYKGRGREIERWKSGNPNLIQEGNKSIHRWI</sequence>
<gene>
    <name evidence="1" type="ORF">L1049_023335</name>
</gene>
<name>A0AAP0WYS1_LIQFO</name>
<protein>
    <submittedName>
        <fullName evidence="1">Uncharacterized protein</fullName>
    </submittedName>
</protein>
<evidence type="ECO:0000313" key="1">
    <source>
        <dbReference type="EMBL" id="KAK9284167.1"/>
    </source>
</evidence>
<dbReference type="Proteomes" id="UP001415857">
    <property type="component" value="Unassembled WGS sequence"/>
</dbReference>
<dbReference type="AlphaFoldDB" id="A0AAP0WYS1"/>
<evidence type="ECO:0000313" key="2">
    <source>
        <dbReference type="Proteomes" id="UP001415857"/>
    </source>
</evidence>